<feature type="transmembrane region" description="Helical" evidence="6">
    <location>
        <begin position="167"/>
        <end position="186"/>
    </location>
</feature>
<dbReference type="Proteomes" id="UP000596660">
    <property type="component" value="Unplaced"/>
</dbReference>
<dbReference type="GO" id="GO:0016020">
    <property type="term" value="C:membrane"/>
    <property type="evidence" value="ECO:0007669"/>
    <property type="project" value="UniProtKB-SubCell"/>
</dbReference>
<keyword evidence="5 6" id="KW-0472">Membrane</keyword>
<reference evidence="7" key="1">
    <citation type="journal article" date="2017" name="Nature">
        <title>The genome of Chenopodium quinoa.</title>
        <authorList>
            <person name="Jarvis D.E."/>
            <person name="Ho Y.S."/>
            <person name="Lightfoot D.J."/>
            <person name="Schmoeckel S.M."/>
            <person name="Li B."/>
            <person name="Borm T.J.A."/>
            <person name="Ohyanagi H."/>
            <person name="Mineta K."/>
            <person name="Michell C.T."/>
            <person name="Saber N."/>
            <person name="Kharbatia N.M."/>
            <person name="Rupper R.R."/>
            <person name="Sharp A.R."/>
            <person name="Dally N."/>
            <person name="Boughton B.A."/>
            <person name="Woo Y.H."/>
            <person name="Gao G."/>
            <person name="Schijlen E.G.W.M."/>
            <person name="Guo X."/>
            <person name="Momin A.A."/>
            <person name="Negrao S."/>
            <person name="Al-Babili S."/>
            <person name="Gehring C."/>
            <person name="Roessner U."/>
            <person name="Jung C."/>
            <person name="Murphy K."/>
            <person name="Arold S.T."/>
            <person name="Gojobori T."/>
            <person name="van der Linden C.G."/>
            <person name="van Loo E.N."/>
            <person name="Jellen E.N."/>
            <person name="Maughan P.J."/>
            <person name="Tester M."/>
        </authorList>
    </citation>
    <scope>NUCLEOTIDE SEQUENCE [LARGE SCALE GENOMIC DNA]</scope>
    <source>
        <strain evidence="7">cv. PI 614886</strain>
    </source>
</reference>
<protein>
    <submittedName>
        <fullName evidence="7">Uncharacterized protein</fullName>
    </submittedName>
</protein>
<proteinExistence type="inferred from homology"/>
<name>A0A803LLM3_CHEQI</name>
<evidence type="ECO:0000256" key="2">
    <source>
        <dbReference type="ARBA" id="ARBA00008707"/>
    </source>
</evidence>
<comment type="similarity">
    <text evidence="2">Belongs to the plant DMP1 protein family.</text>
</comment>
<evidence type="ECO:0000313" key="8">
    <source>
        <dbReference type="Proteomes" id="UP000596660"/>
    </source>
</evidence>
<dbReference type="AlphaFoldDB" id="A0A803LLM3"/>
<reference evidence="7" key="2">
    <citation type="submission" date="2021-03" db="UniProtKB">
        <authorList>
            <consortium name="EnsemblPlants"/>
        </authorList>
    </citation>
    <scope>IDENTIFICATION</scope>
</reference>
<organism evidence="7 8">
    <name type="scientific">Chenopodium quinoa</name>
    <name type="common">Quinoa</name>
    <dbReference type="NCBI Taxonomy" id="63459"/>
    <lineage>
        <taxon>Eukaryota</taxon>
        <taxon>Viridiplantae</taxon>
        <taxon>Streptophyta</taxon>
        <taxon>Embryophyta</taxon>
        <taxon>Tracheophyta</taxon>
        <taxon>Spermatophyta</taxon>
        <taxon>Magnoliopsida</taxon>
        <taxon>eudicotyledons</taxon>
        <taxon>Gunneridae</taxon>
        <taxon>Pentapetalae</taxon>
        <taxon>Caryophyllales</taxon>
        <taxon>Chenopodiaceae</taxon>
        <taxon>Chenopodioideae</taxon>
        <taxon>Atripliceae</taxon>
        <taxon>Chenopodium</taxon>
    </lineage>
</organism>
<evidence type="ECO:0000256" key="1">
    <source>
        <dbReference type="ARBA" id="ARBA00004141"/>
    </source>
</evidence>
<dbReference type="InterPro" id="IPR007770">
    <property type="entry name" value="DMP"/>
</dbReference>
<keyword evidence="4 6" id="KW-1133">Transmembrane helix</keyword>
<dbReference type="GO" id="GO:0005737">
    <property type="term" value="C:cytoplasm"/>
    <property type="evidence" value="ECO:0007669"/>
    <property type="project" value="UniProtKB-ARBA"/>
</dbReference>
<feature type="transmembrane region" description="Helical" evidence="6">
    <location>
        <begin position="68"/>
        <end position="87"/>
    </location>
</feature>
<dbReference type="Pfam" id="PF05078">
    <property type="entry name" value="DUF679"/>
    <property type="match status" value="1"/>
</dbReference>
<dbReference type="EnsemblPlants" id="AUR62014870-RA">
    <property type="protein sequence ID" value="AUR62014870-RA:cds"/>
    <property type="gene ID" value="AUR62014870"/>
</dbReference>
<comment type="subcellular location">
    <subcellularLocation>
        <location evidence="1">Membrane</location>
        <topology evidence="1">Multi-pass membrane protein</topology>
    </subcellularLocation>
</comment>
<sequence>MSNSEPFLDDNEVLSDTMIRRNGRHEILSQTLQSTTSLANLLPTGTILTFHLLSPVFTNRGDCDNVNVVMASTFLMLCALLVFILCFTDSFRDKRGNISYGFATFNGLWLIDSEVPLSPRLASRFRLRVLDFVHGFTSVLVFSAIALSENNTVKCFFPSPSRDLQQILTALPVGIGFASSFLFVLFPTQRHGIGYSFHAK</sequence>
<dbReference type="Gramene" id="AUR62014870-RA">
    <property type="protein sequence ID" value="AUR62014870-RA:cds"/>
    <property type="gene ID" value="AUR62014870"/>
</dbReference>
<dbReference type="PANTHER" id="PTHR31621:SF0">
    <property type="entry name" value="PROTEIN DMP6"/>
    <property type="match status" value="1"/>
</dbReference>
<evidence type="ECO:0000256" key="4">
    <source>
        <dbReference type="ARBA" id="ARBA00022989"/>
    </source>
</evidence>
<dbReference type="OMA" id="CDINSRR"/>
<dbReference type="PANTHER" id="PTHR31621">
    <property type="entry name" value="PROTEIN DMP3"/>
    <property type="match status" value="1"/>
</dbReference>
<feature type="transmembrane region" description="Helical" evidence="6">
    <location>
        <begin position="129"/>
        <end position="147"/>
    </location>
</feature>
<keyword evidence="3 6" id="KW-0812">Transmembrane</keyword>
<evidence type="ECO:0000256" key="6">
    <source>
        <dbReference type="SAM" id="Phobius"/>
    </source>
</evidence>
<keyword evidence="8" id="KW-1185">Reference proteome</keyword>
<evidence type="ECO:0000256" key="5">
    <source>
        <dbReference type="ARBA" id="ARBA00023136"/>
    </source>
</evidence>
<accession>A0A803LLM3</accession>
<evidence type="ECO:0000313" key="7">
    <source>
        <dbReference type="EnsemblPlants" id="AUR62014870-RA:cds"/>
    </source>
</evidence>
<dbReference type="GO" id="GO:0010256">
    <property type="term" value="P:endomembrane system organization"/>
    <property type="evidence" value="ECO:0007669"/>
    <property type="project" value="TreeGrafter"/>
</dbReference>
<evidence type="ECO:0000256" key="3">
    <source>
        <dbReference type="ARBA" id="ARBA00022692"/>
    </source>
</evidence>